<proteinExistence type="inferred from homology"/>
<evidence type="ECO:0000313" key="10">
    <source>
        <dbReference type="Proteomes" id="UP000075230"/>
    </source>
</evidence>
<dbReference type="RefSeq" id="XP_041539656.1">
    <property type="nucleotide sequence ID" value="XM_041685586.1"/>
</dbReference>
<dbReference type="Proteomes" id="UP000661280">
    <property type="component" value="Chromosome 2"/>
</dbReference>
<dbReference type="GO" id="GO:0043328">
    <property type="term" value="P:protein transport to vacuole involved in ubiquitin-dependent protein catabolic process via the multivesicular body sorting pathway"/>
    <property type="evidence" value="ECO:0007669"/>
    <property type="project" value="TreeGrafter"/>
</dbReference>
<dbReference type="OrthoDB" id="245150at2759"/>
<sequence>MTSTAATTTTTTTTPPFQFPLTYSFPAFFTPQPNSTTRTSQLQKWSSLIQSWCRHHRVYRLSLIEAIESPLFHNATLRKRISMSDARDILDWMAKSEEEGGGGRRAEWIDGGSKSVAWIWWKRPEEWAGLIADWVENTGQKNVVLTVYELLEGEATMSQEWHGMDPDAMHKSLNVLVKRGKAQVFGSEGQEGVKFF</sequence>
<dbReference type="KEGG" id="aluc:AKAW2_20830S"/>
<dbReference type="Pfam" id="PF05871">
    <property type="entry name" value="ESCRT-II"/>
    <property type="match status" value="1"/>
</dbReference>
<dbReference type="InterPro" id="IPR014041">
    <property type="entry name" value="ESCRT-II_cplx_Vps25-sub_N"/>
</dbReference>
<keyword evidence="6" id="KW-0653">Protein transport</keyword>
<evidence type="ECO:0000256" key="5">
    <source>
        <dbReference type="ARBA" id="ARBA00022490"/>
    </source>
</evidence>
<evidence type="ECO:0000256" key="2">
    <source>
        <dbReference type="ARBA" id="ARBA00009674"/>
    </source>
</evidence>
<evidence type="ECO:0000313" key="9">
    <source>
        <dbReference type="EMBL" id="GAT27076.1"/>
    </source>
</evidence>
<dbReference type="Gene3D" id="1.10.10.10">
    <property type="entry name" value="Winged helix-like DNA-binding domain superfamily/Winged helix DNA-binding domain"/>
    <property type="match status" value="1"/>
</dbReference>
<dbReference type="InterPro" id="IPR008570">
    <property type="entry name" value="ESCRT-II_cplx_Vps25-sub"/>
</dbReference>
<reference evidence="8" key="3">
    <citation type="submission" date="2021-01" db="EMBL/GenBank/DDBJ databases">
        <authorList>
            <consortium name="Aspergillus luchuensis mut. kawachii IFO 4304 genome sequencing consortium"/>
            <person name="Kazuki M."/>
            <person name="Futagami T."/>
        </authorList>
    </citation>
    <scope>NUCLEOTIDE SEQUENCE</scope>
    <source>
        <strain evidence="8">IFO 4308</strain>
    </source>
</reference>
<evidence type="ECO:0000256" key="6">
    <source>
        <dbReference type="ARBA" id="ARBA00022927"/>
    </source>
</evidence>
<keyword evidence="4" id="KW-0813">Transport</keyword>
<dbReference type="GO" id="GO:0000814">
    <property type="term" value="C:ESCRT II complex"/>
    <property type="evidence" value="ECO:0007669"/>
    <property type="project" value="InterPro"/>
</dbReference>
<dbReference type="PANTHER" id="PTHR13149:SF0">
    <property type="entry name" value="VACUOLAR PROTEIN-SORTING-ASSOCIATED PROTEIN 25"/>
    <property type="match status" value="1"/>
</dbReference>
<dbReference type="PANTHER" id="PTHR13149">
    <property type="entry name" value="VACUOLAR PROTEIN SORTING-ASSOCIATED PROTEIN VPS25"/>
    <property type="match status" value="1"/>
</dbReference>
<reference evidence="9 10" key="1">
    <citation type="journal article" date="2016" name="DNA Res.">
        <title>Genome sequence of Aspergillus luchuensis NBRC 4314.</title>
        <authorList>
            <person name="Yamada O."/>
            <person name="Machida M."/>
            <person name="Hosoyama A."/>
            <person name="Goto M."/>
            <person name="Takahashi T."/>
            <person name="Futagami T."/>
            <person name="Yamagata Y."/>
            <person name="Takeuchi M."/>
            <person name="Kobayashi T."/>
            <person name="Koike H."/>
            <person name="Abe K."/>
            <person name="Asai K."/>
            <person name="Arita M."/>
            <person name="Fujita N."/>
            <person name="Fukuda K."/>
            <person name="Higa K."/>
            <person name="Horikawa H."/>
            <person name="Ishikawa T."/>
            <person name="Jinno K."/>
            <person name="Kato Y."/>
            <person name="Kirimura K."/>
            <person name="Mizutani O."/>
            <person name="Nakasone K."/>
            <person name="Sano M."/>
            <person name="Shiraishi Y."/>
            <person name="Tsukahara M."/>
            <person name="Gomi K."/>
        </authorList>
    </citation>
    <scope>NUCLEOTIDE SEQUENCE [LARGE SCALE GENOMIC DNA]</scope>
    <source>
        <strain evidence="9 10">RIB 2604</strain>
    </source>
</reference>
<dbReference type="GeneID" id="64957215"/>
<evidence type="ECO:0000313" key="11">
    <source>
        <dbReference type="Proteomes" id="UP000661280"/>
    </source>
</evidence>
<evidence type="ECO:0000256" key="7">
    <source>
        <dbReference type="ARBA" id="ARBA00030094"/>
    </source>
</evidence>
<dbReference type="EMBL" id="AP024426">
    <property type="protein sequence ID" value="BCR95890.1"/>
    <property type="molecule type" value="Genomic_DNA"/>
</dbReference>
<dbReference type="EMBL" id="BCWF01000021">
    <property type="protein sequence ID" value="GAT27076.1"/>
    <property type="molecule type" value="Genomic_DNA"/>
</dbReference>
<dbReference type="SUPFAM" id="SSF46785">
    <property type="entry name" value="Winged helix' DNA-binding domain"/>
    <property type="match status" value="2"/>
</dbReference>
<evidence type="ECO:0000256" key="3">
    <source>
        <dbReference type="ARBA" id="ARBA00017934"/>
    </source>
</evidence>
<reference evidence="10" key="2">
    <citation type="submission" date="2016-02" db="EMBL/GenBank/DDBJ databases">
        <title>Genome sequencing of Aspergillus luchuensis NBRC 4314.</title>
        <authorList>
            <person name="Yamada O."/>
        </authorList>
    </citation>
    <scope>NUCLEOTIDE SEQUENCE [LARGE SCALE GENOMIC DNA]</scope>
    <source>
        <strain evidence="10">RIB 2604</strain>
    </source>
</reference>
<dbReference type="VEuPathDB" id="FungiDB:ASPFODRAFT_121724"/>
<accession>A0A146FMP1</accession>
<dbReference type="AlphaFoldDB" id="A0A146FMP1"/>
<evidence type="ECO:0000256" key="4">
    <source>
        <dbReference type="ARBA" id="ARBA00022448"/>
    </source>
</evidence>
<dbReference type="FunFam" id="1.10.10.10:FF:000141">
    <property type="entry name" value="vacuolar protein-sorting-associated protein 25"/>
    <property type="match status" value="1"/>
</dbReference>
<keyword evidence="11" id="KW-1185">Reference proteome</keyword>
<protein>
    <recommendedName>
        <fullName evidence="3">Vacuolar protein-sorting-associated protein 25</fullName>
    </recommendedName>
    <alternativeName>
        <fullName evidence="7">ESCRT-II complex subunit VPS25</fullName>
    </alternativeName>
</protein>
<comment type="subcellular location">
    <subcellularLocation>
        <location evidence="1">Cytoplasm</location>
    </subcellularLocation>
</comment>
<keyword evidence="5" id="KW-0963">Cytoplasm</keyword>
<dbReference type="FunFam" id="1.10.10.570:FF:000003">
    <property type="entry name" value="Vacuolar protein-sorting-associated protein 25"/>
    <property type="match status" value="1"/>
</dbReference>
<dbReference type="GO" id="GO:0005198">
    <property type="term" value="F:structural molecule activity"/>
    <property type="evidence" value="ECO:0007669"/>
    <property type="project" value="TreeGrafter"/>
</dbReference>
<dbReference type="InterPro" id="IPR036388">
    <property type="entry name" value="WH-like_DNA-bd_sf"/>
</dbReference>
<name>A0A146FMP1_ASPKA</name>
<dbReference type="GO" id="GO:0042803">
    <property type="term" value="F:protein homodimerization activity"/>
    <property type="evidence" value="ECO:0007669"/>
    <property type="project" value="TreeGrafter"/>
</dbReference>
<dbReference type="Proteomes" id="UP000075230">
    <property type="component" value="Unassembled WGS sequence"/>
</dbReference>
<dbReference type="GO" id="GO:0016236">
    <property type="term" value="P:macroautophagy"/>
    <property type="evidence" value="ECO:0007669"/>
    <property type="project" value="UniProtKB-ARBA"/>
</dbReference>
<evidence type="ECO:0000313" key="8">
    <source>
        <dbReference type="EMBL" id="BCR95890.1"/>
    </source>
</evidence>
<gene>
    <name evidence="8" type="ORF">AKAW2_20830S</name>
    <name evidence="9" type="ORF">RIB2604_02107590</name>
</gene>
<dbReference type="Gene3D" id="1.10.10.570">
    <property type="entry name" value="Winged helix' DNA-binding domain. Chain C. Domain 1"/>
    <property type="match status" value="1"/>
</dbReference>
<comment type="similarity">
    <text evidence="2">Belongs to the VPS25 family.</text>
</comment>
<evidence type="ECO:0000256" key="1">
    <source>
        <dbReference type="ARBA" id="ARBA00004496"/>
    </source>
</evidence>
<dbReference type="InterPro" id="IPR036390">
    <property type="entry name" value="WH_DNA-bd_sf"/>
</dbReference>
<reference evidence="8" key="4">
    <citation type="submission" date="2021-02" db="EMBL/GenBank/DDBJ databases">
        <title>Aspergillus luchuensis mut. kawachii IFO 4304 genome sequence.</title>
        <authorList>
            <person name="Mori K."/>
            <person name="Kadooka C."/>
            <person name="Goto M."/>
            <person name="Futagami T."/>
        </authorList>
    </citation>
    <scope>NUCLEOTIDE SEQUENCE</scope>
    <source>
        <strain evidence="8">IFO 4308</strain>
    </source>
</reference>
<organism evidence="9 10">
    <name type="scientific">Aspergillus kawachii</name>
    <name type="common">White koji mold</name>
    <name type="synonym">Aspergillus awamori var. kawachi</name>
    <dbReference type="NCBI Taxonomy" id="1069201"/>
    <lineage>
        <taxon>Eukaryota</taxon>
        <taxon>Fungi</taxon>
        <taxon>Dikarya</taxon>
        <taxon>Ascomycota</taxon>
        <taxon>Pezizomycotina</taxon>
        <taxon>Eurotiomycetes</taxon>
        <taxon>Eurotiomycetidae</taxon>
        <taxon>Eurotiales</taxon>
        <taxon>Aspergillaceae</taxon>
        <taxon>Aspergillus</taxon>
        <taxon>Aspergillus subgen. Circumdati</taxon>
    </lineage>
</organism>